<dbReference type="InterPro" id="IPR036457">
    <property type="entry name" value="PPM-type-like_dom_sf"/>
</dbReference>
<evidence type="ECO:0000256" key="2">
    <source>
        <dbReference type="ARBA" id="ARBA00022723"/>
    </source>
</evidence>
<accession>W6MTR7</accession>
<dbReference type="GO" id="GO:0000750">
    <property type="term" value="P:pheromone-dependent signal transduction involved in conjugation with cellular fusion"/>
    <property type="evidence" value="ECO:0007669"/>
    <property type="project" value="EnsemblFungi"/>
</dbReference>
<dbReference type="STRING" id="1382522.W6MTR7"/>
<evidence type="ECO:0000256" key="1">
    <source>
        <dbReference type="ARBA" id="ARBA00006702"/>
    </source>
</evidence>
<dbReference type="GeneID" id="34522005"/>
<evidence type="ECO:0000256" key="6">
    <source>
        <dbReference type="SAM" id="MobiDB-lite"/>
    </source>
</evidence>
<reference evidence="8" key="2">
    <citation type="submission" date="2014-02" db="EMBL/GenBank/DDBJ databases">
        <title>Complete DNA sequence of /Kuraishia capsulata/ illustrates novel genomic features among budding yeasts (/Saccharomycotina/).</title>
        <authorList>
            <person name="Morales L."/>
            <person name="Noel B."/>
            <person name="Porcel B."/>
            <person name="Marcet-Houben M."/>
            <person name="Hullo M-F."/>
            <person name="Sacerdot C."/>
            <person name="Tekaia F."/>
            <person name="Leh-Louis V."/>
            <person name="Despons L."/>
            <person name="Khanna V."/>
            <person name="Aury J-M."/>
            <person name="Barbe V."/>
            <person name="Couloux A."/>
            <person name="Labadie K."/>
            <person name="Pelletier E."/>
            <person name="Souciet J-L."/>
            <person name="Boekhout T."/>
            <person name="Gabaldon T."/>
            <person name="Wincker P."/>
            <person name="Dujon B."/>
        </authorList>
    </citation>
    <scope>NUCLEOTIDE SEQUENCE</scope>
    <source>
        <strain evidence="8">CBS 1993</strain>
    </source>
</reference>
<dbReference type="GO" id="GO:0006388">
    <property type="term" value="P:tRNA splicing, via endonucleolytic cleavage and ligation"/>
    <property type="evidence" value="ECO:0007669"/>
    <property type="project" value="EnsemblFungi"/>
</dbReference>
<dbReference type="SUPFAM" id="SSF81606">
    <property type="entry name" value="PP2C-like"/>
    <property type="match status" value="1"/>
</dbReference>
<dbReference type="GO" id="GO:1990439">
    <property type="term" value="F:MAP kinase serine/threonine phosphatase activity"/>
    <property type="evidence" value="ECO:0007669"/>
    <property type="project" value="EnsemblFungi"/>
</dbReference>
<feature type="region of interest" description="Disordered" evidence="6">
    <location>
        <begin position="272"/>
        <end position="302"/>
    </location>
</feature>
<dbReference type="GO" id="GO:0071852">
    <property type="term" value="P:fungal-type cell wall organization or biogenesis"/>
    <property type="evidence" value="ECO:0007669"/>
    <property type="project" value="EnsemblFungi"/>
</dbReference>
<organism evidence="8 9">
    <name type="scientific">Kuraishia capsulata CBS 1993</name>
    <dbReference type="NCBI Taxonomy" id="1382522"/>
    <lineage>
        <taxon>Eukaryota</taxon>
        <taxon>Fungi</taxon>
        <taxon>Dikarya</taxon>
        <taxon>Ascomycota</taxon>
        <taxon>Saccharomycotina</taxon>
        <taxon>Pichiomycetes</taxon>
        <taxon>Pichiales</taxon>
        <taxon>Pichiaceae</taxon>
        <taxon>Kuraishia</taxon>
    </lineage>
</organism>
<dbReference type="PROSITE" id="PS01032">
    <property type="entry name" value="PPM_1"/>
    <property type="match status" value="1"/>
</dbReference>
<dbReference type="GO" id="GO:0043409">
    <property type="term" value="P:negative regulation of MAPK cascade"/>
    <property type="evidence" value="ECO:0007669"/>
    <property type="project" value="EnsemblFungi"/>
</dbReference>
<keyword evidence="3 5" id="KW-0378">Hydrolase</keyword>
<evidence type="ECO:0000256" key="3">
    <source>
        <dbReference type="ARBA" id="ARBA00022801"/>
    </source>
</evidence>
<dbReference type="CDD" id="cd00143">
    <property type="entry name" value="PP2Cc"/>
    <property type="match status" value="1"/>
</dbReference>
<dbReference type="InterPro" id="IPR000222">
    <property type="entry name" value="PP2C_BS"/>
</dbReference>
<feature type="compositionally biased region" description="Basic and acidic residues" evidence="6">
    <location>
        <begin position="279"/>
        <end position="302"/>
    </location>
</feature>
<dbReference type="EMBL" id="HG793129">
    <property type="protein sequence ID" value="CDK28627.1"/>
    <property type="molecule type" value="Genomic_DNA"/>
</dbReference>
<evidence type="ECO:0000313" key="8">
    <source>
        <dbReference type="EMBL" id="CDK28627.1"/>
    </source>
</evidence>
<dbReference type="PROSITE" id="PS51746">
    <property type="entry name" value="PPM_2"/>
    <property type="match status" value="1"/>
</dbReference>
<evidence type="ECO:0000256" key="5">
    <source>
        <dbReference type="RuleBase" id="RU003465"/>
    </source>
</evidence>
<comment type="similarity">
    <text evidence="1 5">Belongs to the PP2C family.</text>
</comment>
<protein>
    <recommendedName>
        <fullName evidence="7">PPM-type phosphatase domain-containing protein</fullName>
    </recommendedName>
</protein>
<dbReference type="GO" id="GO:0005634">
    <property type="term" value="C:nucleus"/>
    <property type="evidence" value="ECO:0007669"/>
    <property type="project" value="EnsemblFungi"/>
</dbReference>
<dbReference type="AlphaFoldDB" id="W6MTR7"/>
<keyword evidence="4 5" id="KW-0904">Protein phosphatase</keyword>
<dbReference type="Proteomes" id="UP000019384">
    <property type="component" value="Unassembled WGS sequence"/>
</dbReference>
<proteinExistence type="inferred from homology"/>
<dbReference type="Pfam" id="PF00481">
    <property type="entry name" value="PP2C"/>
    <property type="match status" value="2"/>
</dbReference>
<dbReference type="Gene3D" id="3.60.40.10">
    <property type="entry name" value="PPM-type phosphatase domain"/>
    <property type="match status" value="1"/>
</dbReference>
<dbReference type="GO" id="GO:0046872">
    <property type="term" value="F:metal ion binding"/>
    <property type="evidence" value="ECO:0007669"/>
    <property type="project" value="UniProtKB-KW"/>
</dbReference>
<dbReference type="InterPro" id="IPR015655">
    <property type="entry name" value="PP2C"/>
</dbReference>
<dbReference type="SMART" id="SM00332">
    <property type="entry name" value="PP2Cc"/>
    <property type="match status" value="1"/>
</dbReference>
<dbReference type="OrthoDB" id="10264738at2759"/>
<dbReference type="InterPro" id="IPR001932">
    <property type="entry name" value="PPM-type_phosphatase-like_dom"/>
</dbReference>
<name>W6MTR7_9ASCO</name>
<sequence>MEDVHTYVANFAQRLDWGYFGIFDGHAGRQVASWCGSNMHTILEKAILKNDNVDLRQNLNNAFCESDSLICENVTGSSGCTAAVAVLRWEEEDDTEVSGEKRPKIRRSATPFDFLPKANHKRMLYTANVGDARLVLSRNGKAVRLSYDHKGSDPVESYRISKAGGVVIKGRVNGILAVTRSLGDKYMKNLVIGNPYTTATEITEEDEFLIIACDGLWDVCSDQKAVDLVRKVKNPQTASKILCNYAVDNVTTDNVTVMVVKFDERVFDYKKSSAVSSDVEAKESETKEEPTLETKEGHENAH</sequence>
<gene>
    <name evidence="8" type="ORF">KUCA_T00004611001</name>
</gene>
<reference evidence="8" key="1">
    <citation type="submission" date="2013-12" db="EMBL/GenBank/DDBJ databases">
        <authorList>
            <person name="Genoscope - CEA"/>
        </authorList>
    </citation>
    <scope>NUCLEOTIDE SEQUENCE</scope>
    <source>
        <strain evidence="8">CBS 1993</strain>
    </source>
</reference>
<dbReference type="PANTHER" id="PTHR13832:SF837">
    <property type="entry name" value="PROTEIN PHOSPHATASE 2C-LIKE DOMAIN-CONTAINING PROTEIN 1"/>
    <property type="match status" value="1"/>
</dbReference>
<evidence type="ECO:0000313" key="9">
    <source>
        <dbReference type="Proteomes" id="UP000019384"/>
    </source>
</evidence>
<keyword evidence="9" id="KW-1185">Reference proteome</keyword>
<keyword evidence="2" id="KW-0479">Metal-binding</keyword>
<dbReference type="HOGENOM" id="CLU_013173_1_1_1"/>
<dbReference type="RefSeq" id="XP_022460617.1">
    <property type="nucleotide sequence ID" value="XM_022601364.1"/>
</dbReference>
<dbReference type="PANTHER" id="PTHR13832">
    <property type="entry name" value="PROTEIN PHOSPHATASE 2C"/>
    <property type="match status" value="1"/>
</dbReference>
<evidence type="ECO:0000256" key="4">
    <source>
        <dbReference type="ARBA" id="ARBA00022912"/>
    </source>
</evidence>
<dbReference type="GO" id="GO:0005777">
    <property type="term" value="C:peroxisome"/>
    <property type="evidence" value="ECO:0007669"/>
    <property type="project" value="EnsemblFungi"/>
</dbReference>
<feature type="domain" description="PPM-type phosphatase" evidence="7">
    <location>
        <begin position="1"/>
        <end position="262"/>
    </location>
</feature>
<dbReference type="GO" id="GO:0000001">
    <property type="term" value="P:mitochondrion inheritance"/>
    <property type="evidence" value="ECO:0007669"/>
    <property type="project" value="EnsemblFungi"/>
</dbReference>
<evidence type="ECO:0000259" key="7">
    <source>
        <dbReference type="PROSITE" id="PS51746"/>
    </source>
</evidence>